<keyword evidence="3" id="KW-1185">Reference proteome</keyword>
<feature type="transmembrane region" description="Helical" evidence="1">
    <location>
        <begin position="314"/>
        <end position="338"/>
    </location>
</feature>
<keyword evidence="1" id="KW-0472">Membrane</keyword>
<keyword evidence="1" id="KW-1133">Transmembrane helix</keyword>
<dbReference type="EMBL" id="JBHSZI010000001">
    <property type="protein sequence ID" value="MFC7058529.1"/>
    <property type="molecule type" value="Genomic_DNA"/>
</dbReference>
<feature type="transmembrane region" description="Helical" evidence="1">
    <location>
        <begin position="275"/>
        <end position="294"/>
    </location>
</feature>
<comment type="caution">
    <text evidence="2">The sequence shown here is derived from an EMBL/GenBank/DDBJ whole genome shotgun (WGS) entry which is preliminary data.</text>
</comment>
<evidence type="ECO:0000313" key="3">
    <source>
        <dbReference type="Proteomes" id="UP001596445"/>
    </source>
</evidence>
<evidence type="ECO:0000256" key="1">
    <source>
        <dbReference type="SAM" id="Phobius"/>
    </source>
</evidence>
<dbReference type="AlphaFoldDB" id="A0ABD5W1B9"/>
<proteinExistence type="predicted"/>
<reference evidence="2 3" key="1">
    <citation type="journal article" date="2019" name="Int. J. Syst. Evol. Microbiol.">
        <title>The Global Catalogue of Microorganisms (GCM) 10K type strain sequencing project: providing services to taxonomists for standard genome sequencing and annotation.</title>
        <authorList>
            <consortium name="The Broad Institute Genomics Platform"/>
            <consortium name="The Broad Institute Genome Sequencing Center for Infectious Disease"/>
            <person name="Wu L."/>
            <person name="Ma J."/>
        </authorList>
    </citation>
    <scope>NUCLEOTIDE SEQUENCE [LARGE SCALE GENOMIC DNA]</scope>
    <source>
        <strain evidence="2 3">JCM 30072</strain>
    </source>
</reference>
<keyword evidence="1" id="KW-0812">Transmembrane</keyword>
<gene>
    <name evidence="2" type="ORF">ACFQQG_10495</name>
</gene>
<dbReference type="RefSeq" id="WP_267161233.1">
    <property type="nucleotide sequence ID" value="NZ_CP112972.1"/>
</dbReference>
<dbReference type="Proteomes" id="UP001596445">
    <property type="component" value="Unassembled WGS sequence"/>
</dbReference>
<protein>
    <submittedName>
        <fullName evidence="2">Uncharacterized protein</fullName>
    </submittedName>
</protein>
<name>A0ABD5W1B9_9EURY</name>
<dbReference type="GeneID" id="76630529"/>
<sequence length="345" mass="36851">MTRRGLMLCVVLVAFLGAAGTVSGTQAAEAPCSGHNNTTVVGVTPTEEIHNETVVLYPGSELSVVVCENNTQVSRENGSWTLEESGAYEIEERDSDVRIRKTATGSVNLTEAVSGVDPVTGPTIESPDETVYDGTGRLLDSQLRLYSISAREQLDDKENAFLETRAAITNTTERLDTFNISADADPQAAADYADILRNLTDVRGDLLNETAAVERILYEQARKNPQPENTTMAMNTLQEKESSVVTQTDQAAAESLATLEAVNSEIQSTVRRNTGLGLLGGLLVGLLAGAVIPWRKGKEVDDFRQMSSKNTLTLGVLTVPWVAGAVLLVAGLAALLVFDILGVVV</sequence>
<accession>A0ABD5W1B9</accession>
<organism evidence="2 3">
    <name type="scientific">Halovenus salina</name>
    <dbReference type="NCBI Taxonomy" id="1510225"/>
    <lineage>
        <taxon>Archaea</taxon>
        <taxon>Methanobacteriati</taxon>
        <taxon>Methanobacteriota</taxon>
        <taxon>Stenosarchaea group</taxon>
        <taxon>Halobacteria</taxon>
        <taxon>Halobacteriales</taxon>
        <taxon>Haloarculaceae</taxon>
        <taxon>Halovenus</taxon>
    </lineage>
</organism>
<evidence type="ECO:0000313" key="2">
    <source>
        <dbReference type="EMBL" id="MFC7058529.1"/>
    </source>
</evidence>